<feature type="compositionally biased region" description="Polar residues" evidence="1">
    <location>
        <begin position="47"/>
        <end position="67"/>
    </location>
</feature>
<dbReference type="EMBL" id="CAJNOK010001295">
    <property type="protein sequence ID" value="CAF0804181.1"/>
    <property type="molecule type" value="Genomic_DNA"/>
</dbReference>
<sequence>MNQTQPIPTQYPPPGKVMVLEQHHRHHTRHHHHHQNAAENTQHQQQPTHSYPQIPTGPYGQQVQQHPTVQIAPQQQHLYQGVQPTSSFHSVSSIDSSAEMSKYFPDAQTPSLSPFRHHQAQVDGTESSHKTQASTVATSYGTSVTNGPYTNVQQPHQQQKLRPVHTQITPIRQSVGPILQSVRSQPQLRTPQSTSTYRTPGSQVTSRPSKPQGITGAPSIIEGIQISQALVNDVLVDLQSKVLNESMQNFYEDGSGGTHMEPLPPIYISAPQPTVILGSDLQRLRAELGNKNKRPVIYRQLRQDYLRDQQTMARAQLRANRPTSYPTNCYPTPKYTYLNRVFSTPRQLNKERSTYSQMQHPSWVLDDQLSYETYPTSNDARFDPQMGIYTVPDSETAKYAHLPPHLRQEYAYFTSPSTYRSPPPPRRSSTLRRKISRQTEPYCCTCGGVSGKTIVKNVFYKQQEQQESDSQYDCADLLRKLQSHVRIRYGYGTMNSDEPYALANYNELTRTLDFPVYVSSFQDKTLIPLPAY</sequence>
<dbReference type="OrthoDB" id="10064263at2759"/>
<dbReference type="EMBL" id="CAJOBA010001295">
    <property type="protein sequence ID" value="CAF3587750.1"/>
    <property type="molecule type" value="Genomic_DNA"/>
</dbReference>
<keyword evidence="6" id="KW-1185">Reference proteome</keyword>
<dbReference type="EMBL" id="CAJNOQ010000564">
    <property type="protein sequence ID" value="CAF0815214.1"/>
    <property type="molecule type" value="Genomic_DNA"/>
</dbReference>
<proteinExistence type="predicted"/>
<evidence type="ECO:0000313" key="5">
    <source>
        <dbReference type="EMBL" id="CAF3601248.1"/>
    </source>
</evidence>
<feature type="region of interest" description="Disordered" evidence="1">
    <location>
        <begin position="104"/>
        <end position="135"/>
    </location>
</feature>
<evidence type="ECO:0000313" key="2">
    <source>
        <dbReference type="EMBL" id="CAF0804181.1"/>
    </source>
</evidence>
<dbReference type="Proteomes" id="UP000682733">
    <property type="component" value="Unassembled WGS sequence"/>
</dbReference>
<evidence type="ECO:0000313" key="4">
    <source>
        <dbReference type="EMBL" id="CAF3587750.1"/>
    </source>
</evidence>
<evidence type="ECO:0000313" key="6">
    <source>
        <dbReference type="Proteomes" id="UP000663829"/>
    </source>
</evidence>
<feature type="region of interest" description="Disordered" evidence="1">
    <location>
        <begin position="175"/>
        <end position="216"/>
    </location>
</feature>
<feature type="region of interest" description="Disordered" evidence="1">
    <location>
        <begin position="413"/>
        <end position="434"/>
    </location>
</feature>
<gene>
    <name evidence="3" type="ORF">GPM918_LOCUS4249</name>
    <name evidence="2" type="ORF">OVA965_LOCUS4810</name>
    <name evidence="5" type="ORF">SRO942_LOCUS4250</name>
    <name evidence="4" type="ORF">TMI583_LOCUS4808</name>
</gene>
<organism evidence="3 6">
    <name type="scientific">Didymodactylos carnosus</name>
    <dbReference type="NCBI Taxonomy" id="1234261"/>
    <lineage>
        <taxon>Eukaryota</taxon>
        <taxon>Metazoa</taxon>
        <taxon>Spiralia</taxon>
        <taxon>Gnathifera</taxon>
        <taxon>Rotifera</taxon>
        <taxon>Eurotatoria</taxon>
        <taxon>Bdelloidea</taxon>
        <taxon>Philodinida</taxon>
        <taxon>Philodinidae</taxon>
        <taxon>Didymodactylos</taxon>
    </lineage>
</organism>
<feature type="compositionally biased region" description="Polar residues" evidence="1">
    <location>
        <begin position="181"/>
        <end position="209"/>
    </location>
</feature>
<evidence type="ECO:0000256" key="1">
    <source>
        <dbReference type="SAM" id="MobiDB-lite"/>
    </source>
</evidence>
<dbReference type="Proteomes" id="UP000681722">
    <property type="component" value="Unassembled WGS sequence"/>
</dbReference>
<feature type="region of interest" description="Disordered" evidence="1">
    <location>
        <begin position="23"/>
        <end position="67"/>
    </location>
</feature>
<reference evidence="3" key="1">
    <citation type="submission" date="2021-02" db="EMBL/GenBank/DDBJ databases">
        <authorList>
            <person name="Nowell W R."/>
        </authorList>
    </citation>
    <scope>NUCLEOTIDE SEQUENCE</scope>
</reference>
<dbReference type="EMBL" id="CAJOBC010000564">
    <property type="protein sequence ID" value="CAF3601248.1"/>
    <property type="molecule type" value="Genomic_DNA"/>
</dbReference>
<dbReference type="Proteomes" id="UP000677228">
    <property type="component" value="Unassembled WGS sequence"/>
</dbReference>
<accession>A0A813TNR9</accession>
<dbReference type="Proteomes" id="UP000663829">
    <property type="component" value="Unassembled WGS sequence"/>
</dbReference>
<evidence type="ECO:0000313" key="3">
    <source>
        <dbReference type="EMBL" id="CAF0815214.1"/>
    </source>
</evidence>
<feature type="compositionally biased region" description="Polar residues" evidence="1">
    <location>
        <begin position="122"/>
        <end position="135"/>
    </location>
</feature>
<protein>
    <submittedName>
        <fullName evidence="3">Uncharacterized protein</fullName>
    </submittedName>
</protein>
<comment type="caution">
    <text evidence="3">The sequence shown here is derived from an EMBL/GenBank/DDBJ whole genome shotgun (WGS) entry which is preliminary data.</text>
</comment>
<dbReference type="AlphaFoldDB" id="A0A813TNR9"/>
<name>A0A813TNR9_9BILA</name>
<feature type="compositionally biased region" description="Basic residues" evidence="1">
    <location>
        <begin position="23"/>
        <end position="35"/>
    </location>
</feature>
<feature type="compositionally biased region" description="Low complexity" evidence="1">
    <location>
        <begin position="37"/>
        <end position="46"/>
    </location>
</feature>